<keyword evidence="1" id="KW-0812">Transmembrane</keyword>
<dbReference type="Proteomes" id="UP001267290">
    <property type="component" value="Unassembled WGS sequence"/>
</dbReference>
<proteinExistence type="predicted"/>
<feature type="transmembrane region" description="Helical" evidence="1">
    <location>
        <begin position="6"/>
        <end position="24"/>
    </location>
</feature>
<keyword evidence="1" id="KW-0472">Membrane</keyword>
<feature type="transmembrane region" description="Helical" evidence="1">
    <location>
        <begin position="149"/>
        <end position="171"/>
    </location>
</feature>
<accession>A0ABU1NT33</accession>
<reference evidence="2 3" key="1">
    <citation type="submission" date="2023-07" db="EMBL/GenBank/DDBJ databases">
        <title>Sorghum-associated microbial communities from plants grown in Nebraska, USA.</title>
        <authorList>
            <person name="Schachtman D."/>
        </authorList>
    </citation>
    <scope>NUCLEOTIDE SEQUENCE [LARGE SCALE GENOMIC DNA]</scope>
    <source>
        <strain evidence="2 3">CC258</strain>
    </source>
</reference>
<evidence type="ECO:0000313" key="3">
    <source>
        <dbReference type="Proteomes" id="UP001267290"/>
    </source>
</evidence>
<protein>
    <recommendedName>
        <fullName evidence="4">Spore germination protein</fullName>
    </recommendedName>
</protein>
<sequence>MHGMVYVGSGFIEFMMIIAVQHRLKSGVKVWKIGILAVLMVYISLGPIIGAVTEFGPVEAAKQSEPPYEQWRLVKLGSNIEHVDFLSVFQWMSGAIIRVGFSQFLLAEMVPFIHAKKRSWFILCVTVSYLLLSMIPLEKYTVYLWMYRFYFPISLVVALFVSIVCIVILLFSKRFKEGTA</sequence>
<evidence type="ECO:0000256" key="1">
    <source>
        <dbReference type="SAM" id="Phobius"/>
    </source>
</evidence>
<name>A0ABU1NT33_9BACL</name>
<feature type="transmembrane region" description="Helical" evidence="1">
    <location>
        <begin position="119"/>
        <end position="137"/>
    </location>
</feature>
<evidence type="ECO:0000313" key="2">
    <source>
        <dbReference type="EMBL" id="MDR6550644.1"/>
    </source>
</evidence>
<feature type="transmembrane region" description="Helical" evidence="1">
    <location>
        <begin position="31"/>
        <end position="52"/>
    </location>
</feature>
<gene>
    <name evidence="2" type="ORF">J2736_001831</name>
</gene>
<keyword evidence="1" id="KW-1133">Transmembrane helix</keyword>
<evidence type="ECO:0008006" key="4">
    <source>
        <dbReference type="Google" id="ProtNLM"/>
    </source>
</evidence>
<dbReference type="EMBL" id="JAVDSB010000002">
    <property type="protein sequence ID" value="MDR6550644.1"/>
    <property type="molecule type" value="Genomic_DNA"/>
</dbReference>
<keyword evidence="3" id="KW-1185">Reference proteome</keyword>
<feature type="transmembrane region" description="Helical" evidence="1">
    <location>
        <begin position="88"/>
        <end position="107"/>
    </location>
</feature>
<organism evidence="2 3">
    <name type="scientific">Paenibacillus qinlingensis</name>
    <dbReference type="NCBI Taxonomy" id="1837343"/>
    <lineage>
        <taxon>Bacteria</taxon>
        <taxon>Bacillati</taxon>
        <taxon>Bacillota</taxon>
        <taxon>Bacilli</taxon>
        <taxon>Bacillales</taxon>
        <taxon>Paenibacillaceae</taxon>
        <taxon>Paenibacillus</taxon>
    </lineage>
</organism>
<comment type="caution">
    <text evidence="2">The sequence shown here is derived from an EMBL/GenBank/DDBJ whole genome shotgun (WGS) entry which is preliminary data.</text>
</comment>